<evidence type="ECO:0000313" key="3">
    <source>
        <dbReference type="Proteomes" id="UP000295176"/>
    </source>
</evidence>
<dbReference type="SUPFAM" id="SSF52540">
    <property type="entry name" value="P-loop containing nucleoside triphosphate hydrolases"/>
    <property type="match status" value="1"/>
</dbReference>
<accession>A0A4R6R165</accession>
<dbReference type="Pfam" id="PF13476">
    <property type="entry name" value="AAA_23"/>
    <property type="match status" value="1"/>
</dbReference>
<gene>
    <name evidence="2" type="ORF">C7957_1672</name>
</gene>
<dbReference type="InterPro" id="IPR016195">
    <property type="entry name" value="Pol/histidinol_Pase-like"/>
</dbReference>
<evidence type="ECO:0000313" key="2">
    <source>
        <dbReference type="EMBL" id="TDP79420.1"/>
    </source>
</evidence>
<dbReference type="InterPro" id="IPR038729">
    <property type="entry name" value="Rad50/SbcC_AAA"/>
</dbReference>
<dbReference type="Proteomes" id="UP000295176">
    <property type="component" value="Unassembled WGS sequence"/>
</dbReference>
<protein>
    <submittedName>
        <fullName evidence="2">AAA domain-containing protein</fullName>
    </submittedName>
</protein>
<proteinExistence type="predicted"/>
<dbReference type="RefSeq" id="WP_133531391.1">
    <property type="nucleotide sequence ID" value="NZ_SNXX01000067.1"/>
</dbReference>
<evidence type="ECO:0000259" key="1">
    <source>
        <dbReference type="Pfam" id="PF13476"/>
    </source>
</evidence>
<reference evidence="2 3" key="1">
    <citation type="submission" date="2019-03" db="EMBL/GenBank/DDBJ databases">
        <title>Subsurface microbial communities from deep shales in Ohio and West Virginia, USA.</title>
        <authorList>
            <person name="Wrighton K."/>
        </authorList>
    </citation>
    <scope>NUCLEOTIDE SEQUENCE [LARGE SCALE GENOMIC DNA]</scope>
    <source>
        <strain evidence="2 3">MSL 7</strain>
    </source>
</reference>
<dbReference type="EMBL" id="SNXX01000067">
    <property type="protein sequence ID" value="TDP79420.1"/>
    <property type="molecule type" value="Genomic_DNA"/>
</dbReference>
<organism evidence="2 3">
    <name type="scientific">Halanaerobium saccharolyticum</name>
    <dbReference type="NCBI Taxonomy" id="43595"/>
    <lineage>
        <taxon>Bacteria</taxon>
        <taxon>Bacillati</taxon>
        <taxon>Bacillota</taxon>
        <taxon>Clostridia</taxon>
        <taxon>Halanaerobiales</taxon>
        <taxon>Halanaerobiaceae</taxon>
        <taxon>Halanaerobium</taxon>
    </lineage>
</organism>
<dbReference type="InterPro" id="IPR027417">
    <property type="entry name" value="P-loop_NTPase"/>
</dbReference>
<name>A0A4R6R165_9FIRM</name>
<sequence length="372" mass="42899">MLRKVYNPFKNGSTWLKADFHLHTNADKEFDYNGKNDKYLDKYISQLKKQNIQVGVITNHNKFDLNEFKHLRKKARKQNIFLFPGVELSVKDGANGVHCLIVFDYDTWYINRKKHDYINQFLSSAFEGVMDPGNENTTCKYSLDELLKKLDDYRNNGRDSFIIMAHVEQKSGFIKEYGGGRIEKLGENELFRKTVLGFQKVRSLDIIQKLKQWLNNDLPVFIEGSDCKNIDSVGKSPKQNGEDKNTYIKLGDFNFSALKFAFLDKENKIKVNKPKPQNAYIESIKFEGGKLDGEKLKFNSNMNNLIGIRGSGKSTILETIRYALDIEIPNEARDIEYKNELVENLLGSGGKIILKINDIHNNIYKIEKISNV</sequence>
<dbReference type="GO" id="GO:0006302">
    <property type="term" value="P:double-strand break repair"/>
    <property type="evidence" value="ECO:0007669"/>
    <property type="project" value="InterPro"/>
</dbReference>
<dbReference type="AlphaFoldDB" id="A0A4R6R165"/>
<dbReference type="Gene3D" id="3.40.50.300">
    <property type="entry name" value="P-loop containing nucleotide triphosphate hydrolases"/>
    <property type="match status" value="1"/>
</dbReference>
<feature type="domain" description="Rad50/SbcC-type AAA" evidence="1">
    <location>
        <begin position="292"/>
        <end position="349"/>
    </location>
</feature>
<dbReference type="SUPFAM" id="SSF89550">
    <property type="entry name" value="PHP domain-like"/>
    <property type="match status" value="1"/>
</dbReference>
<dbReference type="GO" id="GO:0016887">
    <property type="term" value="F:ATP hydrolysis activity"/>
    <property type="evidence" value="ECO:0007669"/>
    <property type="project" value="InterPro"/>
</dbReference>
<dbReference type="Gene3D" id="3.20.20.140">
    <property type="entry name" value="Metal-dependent hydrolases"/>
    <property type="match status" value="1"/>
</dbReference>
<comment type="caution">
    <text evidence="2">The sequence shown here is derived from an EMBL/GenBank/DDBJ whole genome shotgun (WGS) entry which is preliminary data.</text>
</comment>